<organism evidence="2 3">
    <name type="scientific">Vigna mungo</name>
    <name type="common">Black gram</name>
    <name type="synonym">Phaseolus mungo</name>
    <dbReference type="NCBI Taxonomy" id="3915"/>
    <lineage>
        <taxon>Eukaryota</taxon>
        <taxon>Viridiplantae</taxon>
        <taxon>Streptophyta</taxon>
        <taxon>Embryophyta</taxon>
        <taxon>Tracheophyta</taxon>
        <taxon>Spermatophyta</taxon>
        <taxon>Magnoliopsida</taxon>
        <taxon>eudicotyledons</taxon>
        <taxon>Gunneridae</taxon>
        <taxon>Pentapetalae</taxon>
        <taxon>rosids</taxon>
        <taxon>fabids</taxon>
        <taxon>Fabales</taxon>
        <taxon>Fabaceae</taxon>
        <taxon>Papilionoideae</taxon>
        <taxon>50 kb inversion clade</taxon>
        <taxon>NPAAA clade</taxon>
        <taxon>indigoferoid/millettioid clade</taxon>
        <taxon>Phaseoleae</taxon>
        <taxon>Vigna</taxon>
    </lineage>
</organism>
<keyword evidence="1" id="KW-0812">Transmembrane</keyword>
<dbReference type="AlphaFoldDB" id="A0AAQ3NWW4"/>
<feature type="transmembrane region" description="Helical" evidence="1">
    <location>
        <begin position="33"/>
        <end position="52"/>
    </location>
</feature>
<evidence type="ECO:0000313" key="2">
    <source>
        <dbReference type="EMBL" id="WVZ16840.1"/>
    </source>
</evidence>
<keyword evidence="3" id="KW-1185">Reference proteome</keyword>
<name>A0AAQ3NWW4_VIGMU</name>
<dbReference type="Proteomes" id="UP001374535">
    <property type="component" value="Chromosome 3"/>
</dbReference>
<proteinExistence type="predicted"/>
<evidence type="ECO:0000313" key="3">
    <source>
        <dbReference type="Proteomes" id="UP001374535"/>
    </source>
</evidence>
<sequence>MRHCLLNFYITLLKKYSHYFKNITNDAFYKKQYFKNIAIIVPQIAIVFLYYFNWESSWSSSKISGITLWMPKAFDEYSKLTPTIHSKTQAQKKLFSNSNLKLHYYYGSNSYYKGL</sequence>
<keyword evidence="1" id="KW-1133">Transmembrane helix</keyword>
<accession>A0AAQ3NWW4</accession>
<evidence type="ECO:0000256" key="1">
    <source>
        <dbReference type="SAM" id="Phobius"/>
    </source>
</evidence>
<protein>
    <submittedName>
        <fullName evidence="2">Uncharacterized protein</fullName>
    </submittedName>
</protein>
<keyword evidence="1" id="KW-0472">Membrane</keyword>
<dbReference type="EMBL" id="CP144698">
    <property type="protein sequence ID" value="WVZ16840.1"/>
    <property type="molecule type" value="Genomic_DNA"/>
</dbReference>
<reference evidence="2 3" key="1">
    <citation type="journal article" date="2023" name="Life. Sci Alliance">
        <title>Evolutionary insights into 3D genome organization and epigenetic landscape of Vigna mungo.</title>
        <authorList>
            <person name="Junaid A."/>
            <person name="Singh B."/>
            <person name="Bhatia S."/>
        </authorList>
    </citation>
    <scope>NUCLEOTIDE SEQUENCE [LARGE SCALE GENOMIC DNA]</scope>
    <source>
        <strain evidence="2">Urdbean</strain>
    </source>
</reference>
<gene>
    <name evidence="2" type="ORF">V8G54_009822</name>
</gene>